<name>A0ACB6YY34_THEGA</name>
<organism evidence="1 2">
    <name type="scientific">Thelephora ganbajun</name>
    <name type="common">Ganba fungus</name>
    <dbReference type="NCBI Taxonomy" id="370292"/>
    <lineage>
        <taxon>Eukaryota</taxon>
        <taxon>Fungi</taxon>
        <taxon>Dikarya</taxon>
        <taxon>Basidiomycota</taxon>
        <taxon>Agaricomycotina</taxon>
        <taxon>Agaricomycetes</taxon>
        <taxon>Thelephorales</taxon>
        <taxon>Thelephoraceae</taxon>
        <taxon>Thelephora</taxon>
    </lineage>
</organism>
<protein>
    <submittedName>
        <fullName evidence="1">Uncharacterized protein</fullName>
    </submittedName>
</protein>
<gene>
    <name evidence="1" type="ORF">BDM02DRAFT_3194492</name>
</gene>
<proteinExistence type="predicted"/>
<feature type="non-terminal residue" evidence="1">
    <location>
        <position position="1"/>
    </location>
</feature>
<reference evidence="1" key="1">
    <citation type="submission" date="2019-10" db="EMBL/GenBank/DDBJ databases">
        <authorList>
            <consortium name="DOE Joint Genome Institute"/>
            <person name="Kuo A."/>
            <person name="Miyauchi S."/>
            <person name="Kiss E."/>
            <person name="Drula E."/>
            <person name="Kohler A."/>
            <person name="Sanchez-Garcia M."/>
            <person name="Andreopoulos B."/>
            <person name="Barry K.W."/>
            <person name="Bonito G."/>
            <person name="Buee M."/>
            <person name="Carver A."/>
            <person name="Chen C."/>
            <person name="Cichocki N."/>
            <person name="Clum A."/>
            <person name="Culley D."/>
            <person name="Crous P.W."/>
            <person name="Fauchery L."/>
            <person name="Girlanda M."/>
            <person name="Hayes R."/>
            <person name="Keri Z."/>
            <person name="Labutti K."/>
            <person name="Lipzen A."/>
            <person name="Lombard V."/>
            <person name="Magnuson J."/>
            <person name="Maillard F."/>
            <person name="Morin E."/>
            <person name="Murat C."/>
            <person name="Nolan M."/>
            <person name="Ohm R."/>
            <person name="Pangilinan J."/>
            <person name="Pereira M."/>
            <person name="Perotto S."/>
            <person name="Peter M."/>
            <person name="Riley R."/>
            <person name="Sitrit Y."/>
            <person name="Stielow B."/>
            <person name="Szollosi G."/>
            <person name="Zifcakova L."/>
            <person name="Stursova M."/>
            <person name="Spatafora J.W."/>
            <person name="Tedersoo L."/>
            <person name="Vaario L.-M."/>
            <person name="Yamada A."/>
            <person name="Yan M."/>
            <person name="Wang P."/>
            <person name="Xu J."/>
            <person name="Bruns T."/>
            <person name="Baldrian P."/>
            <person name="Vilgalys R."/>
            <person name="Henrissat B."/>
            <person name="Grigoriev I.V."/>
            <person name="Hibbett D."/>
            <person name="Nagy L.G."/>
            <person name="Martin F.M."/>
        </authorList>
    </citation>
    <scope>NUCLEOTIDE SEQUENCE</scope>
    <source>
        <strain evidence="1">P2</strain>
    </source>
</reference>
<evidence type="ECO:0000313" key="2">
    <source>
        <dbReference type="Proteomes" id="UP000886501"/>
    </source>
</evidence>
<dbReference type="EMBL" id="MU119142">
    <property type="protein sequence ID" value="KAF9641821.1"/>
    <property type="molecule type" value="Genomic_DNA"/>
</dbReference>
<evidence type="ECO:0000313" key="1">
    <source>
        <dbReference type="EMBL" id="KAF9641821.1"/>
    </source>
</evidence>
<sequence length="196" mass="21904">KASSALKQNRKEIALGHLRARKQLEDILVERSKALENLESTLWTVEHAAGDVEVTLSLPDSLNAQVLSSCSQIMKLYETSTVTLRTILSHPVLRRDKIDETMEALHNVTEDAKDVDLTIRLAGEAEQANIVDDDEIEGELRALVKGIEDEKRVAEEREALEELKRLGERLEEVKAPMDVPEAQPERAGPVKEDVHA</sequence>
<dbReference type="Proteomes" id="UP000886501">
    <property type="component" value="Unassembled WGS sequence"/>
</dbReference>
<keyword evidence="2" id="KW-1185">Reference proteome</keyword>
<comment type="caution">
    <text evidence="1">The sequence shown here is derived from an EMBL/GenBank/DDBJ whole genome shotgun (WGS) entry which is preliminary data.</text>
</comment>
<reference evidence="1" key="2">
    <citation type="journal article" date="2020" name="Nat. Commun.">
        <title>Large-scale genome sequencing of mycorrhizal fungi provides insights into the early evolution of symbiotic traits.</title>
        <authorList>
            <person name="Miyauchi S."/>
            <person name="Kiss E."/>
            <person name="Kuo A."/>
            <person name="Drula E."/>
            <person name="Kohler A."/>
            <person name="Sanchez-Garcia M."/>
            <person name="Morin E."/>
            <person name="Andreopoulos B."/>
            <person name="Barry K.W."/>
            <person name="Bonito G."/>
            <person name="Buee M."/>
            <person name="Carver A."/>
            <person name="Chen C."/>
            <person name="Cichocki N."/>
            <person name="Clum A."/>
            <person name="Culley D."/>
            <person name="Crous P.W."/>
            <person name="Fauchery L."/>
            <person name="Girlanda M."/>
            <person name="Hayes R.D."/>
            <person name="Keri Z."/>
            <person name="LaButti K."/>
            <person name="Lipzen A."/>
            <person name="Lombard V."/>
            <person name="Magnuson J."/>
            <person name="Maillard F."/>
            <person name="Murat C."/>
            <person name="Nolan M."/>
            <person name="Ohm R.A."/>
            <person name="Pangilinan J."/>
            <person name="Pereira M.F."/>
            <person name="Perotto S."/>
            <person name="Peter M."/>
            <person name="Pfister S."/>
            <person name="Riley R."/>
            <person name="Sitrit Y."/>
            <person name="Stielow J.B."/>
            <person name="Szollosi G."/>
            <person name="Zifcakova L."/>
            <person name="Stursova M."/>
            <person name="Spatafora J.W."/>
            <person name="Tedersoo L."/>
            <person name="Vaario L.M."/>
            <person name="Yamada A."/>
            <person name="Yan M."/>
            <person name="Wang P."/>
            <person name="Xu J."/>
            <person name="Bruns T."/>
            <person name="Baldrian P."/>
            <person name="Vilgalys R."/>
            <person name="Dunand C."/>
            <person name="Henrissat B."/>
            <person name="Grigoriev I.V."/>
            <person name="Hibbett D."/>
            <person name="Nagy L.G."/>
            <person name="Martin F.M."/>
        </authorList>
    </citation>
    <scope>NUCLEOTIDE SEQUENCE</scope>
    <source>
        <strain evidence="1">P2</strain>
    </source>
</reference>
<accession>A0ACB6YY34</accession>